<evidence type="ECO:0000313" key="11">
    <source>
        <dbReference type="Proteomes" id="UP000199058"/>
    </source>
</evidence>
<name>A0A1I1JND3_9GAMM</name>
<dbReference type="STRING" id="1122252.SAMN05660443_2879"/>
<evidence type="ECO:0000256" key="7">
    <source>
        <dbReference type="ARBA" id="ARBA00023239"/>
    </source>
</evidence>
<evidence type="ECO:0000256" key="1">
    <source>
        <dbReference type="ARBA" id="ARBA00008136"/>
    </source>
</evidence>
<keyword evidence="7" id="KW-0456">Lyase</keyword>
<evidence type="ECO:0000256" key="5">
    <source>
        <dbReference type="ARBA" id="ARBA00023124"/>
    </source>
</evidence>
<keyword evidence="4 8" id="KW-0378">Hydrolase</keyword>
<protein>
    <recommendedName>
        <fullName evidence="8">Abasic site processing protein</fullName>
        <ecNumber evidence="8">3.4.-.-</ecNumber>
    </recommendedName>
</protein>
<dbReference type="EC" id="3.4.-.-" evidence="8"/>
<evidence type="ECO:0000256" key="9">
    <source>
        <dbReference type="SAM" id="MobiDB-lite"/>
    </source>
</evidence>
<reference evidence="10 11" key="1">
    <citation type="submission" date="2016-10" db="EMBL/GenBank/DDBJ databases">
        <authorList>
            <person name="de Groot N.N."/>
        </authorList>
    </citation>
    <scope>NUCLEOTIDE SEQUENCE [LARGE SCALE GENOMIC DNA]</scope>
    <source>
        <strain evidence="10 11">DSM 18438</strain>
    </source>
</reference>
<gene>
    <name evidence="10" type="ORF">SAMN05660443_2879</name>
</gene>
<dbReference type="GO" id="GO:0003697">
    <property type="term" value="F:single-stranded DNA binding"/>
    <property type="evidence" value="ECO:0007669"/>
    <property type="project" value="InterPro"/>
</dbReference>
<evidence type="ECO:0000256" key="2">
    <source>
        <dbReference type="ARBA" id="ARBA00022670"/>
    </source>
</evidence>
<dbReference type="Gene3D" id="3.90.1680.10">
    <property type="entry name" value="SOS response associated peptidase-like"/>
    <property type="match status" value="1"/>
</dbReference>
<dbReference type="SUPFAM" id="SSF143081">
    <property type="entry name" value="BB1717-like"/>
    <property type="match status" value="1"/>
</dbReference>
<dbReference type="InterPro" id="IPR036590">
    <property type="entry name" value="SRAP-like"/>
</dbReference>
<dbReference type="EMBL" id="FOLH01000008">
    <property type="protein sequence ID" value="SFC50097.1"/>
    <property type="molecule type" value="Genomic_DNA"/>
</dbReference>
<keyword evidence="5" id="KW-0190">Covalent protein-DNA linkage</keyword>
<evidence type="ECO:0000256" key="6">
    <source>
        <dbReference type="ARBA" id="ARBA00023125"/>
    </source>
</evidence>
<feature type="region of interest" description="Disordered" evidence="9">
    <location>
        <begin position="204"/>
        <end position="223"/>
    </location>
</feature>
<dbReference type="PANTHER" id="PTHR13604">
    <property type="entry name" value="DC12-RELATED"/>
    <property type="match status" value="1"/>
</dbReference>
<keyword evidence="11" id="KW-1185">Reference proteome</keyword>
<keyword evidence="2 8" id="KW-0645">Protease</keyword>
<dbReference type="GO" id="GO:0008233">
    <property type="term" value="F:peptidase activity"/>
    <property type="evidence" value="ECO:0007669"/>
    <property type="project" value="UniProtKB-KW"/>
</dbReference>
<proteinExistence type="inferred from homology"/>
<dbReference type="GO" id="GO:0006508">
    <property type="term" value="P:proteolysis"/>
    <property type="evidence" value="ECO:0007669"/>
    <property type="project" value="UniProtKB-KW"/>
</dbReference>
<comment type="similarity">
    <text evidence="1 8">Belongs to the SOS response-associated peptidase family.</text>
</comment>
<dbReference type="RefSeq" id="WP_091965100.1">
    <property type="nucleotide sequence ID" value="NZ_FOLH01000008.1"/>
</dbReference>
<dbReference type="OrthoDB" id="6192129at2"/>
<keyword evidence="6" id="KW-0238">DNA-binding</keyword>
<evidence type="ECO:0000256" key="3">
    <source>
        <dbReference type="ARBA" id="ARBA00022763"/>
    </source>
</evidence>
<dbReference type="GO" id="GO:0106300">
    <property type="term" value="P:protein-DNA covalent cross-linking repair"/>
    <property type="evidence" value="ECO:0007669"/>
    <property type="project" value="InterPro"/>
</dbReference>
<feature type="compositionally biased region" description="Polar residues" evidence="9">
    <location>
        <begin position="204"/>
        <end position="213"/>
    </location>
</feature>
<dbReference type="PANTHER" id="PTHR13604:SF0">
    <property type="entry name" value="ABASIC SITE PROCESSING PROTEIN HMCES"/>
    <property type="match status" value="1"/>
</dbReference>
<organism evidence="10 11">
    <name type="scientific">Marinospirillum celere</name>
    <dbReference type="NCBI Taxonomy" id="1122252"/>
    <lineage>
        <taxon>Bacteria</taxon>
        <taxon>Pseudomonadati</taxon>
        <taxon>Pseudomonadota</taxon>
        <taxon>Gammaproteobacteria</taxon>
        <taxon>Oceanospirillales</taxon>
        <taxon>Oceanospirillaceae</taxon>
        <taxon>Marinospirillum</taxon>
    </lineage>
</organism>
<dbReference type="GO" id="GO:0016829">
    <property type="term" value="F:lyase activity"/>
    <property type="evidence" value="ECO:0007669"/>
    <property type="project" value="UniProtKB-KW"/>
</dbReference>
<dbReference type="AlphaFoldDB" id="A0A1I1JND3"/>
<dbReference type="InterPro" id="IPR003738">
    <property type="entry name" value="SRAP"/>
</dbReference>
<evidence type="ECO:0000256" key="8">
    <source>
        <dbReference type="RuleBase" id="RU364100"/>
    </source>
</evidence>
<accession>A0A1I1JND3</accession>
<dbReference type="Pfam" id="PF02586">
    <property type="entry name" value="SRAP"/>
    <property type="match status" value="1"/>
</dbReference>
<evidence type="ECO:0000256" key="4">
    <source>
        <dbReference type="ARBA" id="ARBA00022801"/>
    </source>
</evidence>
<keyword evidence="3" id="KW-0227">DNA damage</keyword>
<dbReference type="Proteomes" id="UP000199058">
    <property type="component" value="Unassembled WGS sequence"/>
</dbReference>
<sequence>MSGRLIVTPCNLELETGQPVIQMSELITGFNLAPCRPLSILRQPEQQLTLDQAFWSFTPPWMKQLDQAPYILRSEKLLTSPMFKESWESRRCVIPVTGYYLWLQMKRRKQAFAIRKEHNRPFFLAGLWTRYPVAPGRSYDSFGLISTPATRWLGQLSPRTPLTIDSAQLQVWLNKATPSADCQALLEPCEQGFEFYPVSDLVNNPDNQSSQVASPIADRRKPK</sequence>
<evidence type="ECO:0000313" key="10">
    <source>
        <dbReference type="EMBL" id="SFC50097.1"/>
    </source>
</evidence>